<dbReference type="Pfam" id="PF01926">
    <property type="entry name" value="MMR_HSR1"/>
    <property type="match status" value="1"/>
</dbReference>
<dbReference type="InterPro" id="IPR014100">
    <property type="entry name" value="GTP-bd_Obg/CgtA"/>
</dbReference>
<keyword evidence="2" id="KW-0547">Nucleotide-binding</keyword>
<dbReference type="NCBIfam" id="NF008956">
    <property type="entry name" value="PRK12299.1"/>
    <property type="match status" value="1"/>
</dbReference>
<dbReference type="PROSITE" id="PS51883">
    <property type="entry name" value="OBG"/>
    <property type="match status" value="1"/>
</dbReference>
<dbReference type="FunFam" id="2.70.210.12:FF:000001">
    <property type="entry name" value="GTPase Obg"/>
    <property type="match status" value="1"/>
</dbReference>
<dbReference type="GO" id="GO:0005525">
    <property type="term" value="F:GTP binding"/>
    <property type="evidence" value="ECO:0007669"/>
    <property type="project" value="UniProtKB-KW"/>
</dbReference>
<dbReference type="InterPro" id="IPR027417">
    <property type="entry name" value="P-loop_NTPase"/>
</dbReference>
<dbReference type="InterPro" id="IPR006074">
    <property type="entry name" value="GTP1-OBG_CS"/>
</dbReference>
<reference evidence="7" key="1">
    <citation type="submission" date="2018-05" db="EMBL/GenBank/DDBJ databases">
        <authorList>
            <person name="Lanie J.A."/>
            <person name="Ng W.-L."/>
            <person name="Kazmierczak K.M."/>
            <person name="Andrzejewski T.M."/>
            <person name="Davidsen T.M."/>
            <person name="Wayne K.J."/>
            <person name="Tettelin H."/>
            <person name="Glass J.I."/>
            <person name="Rusch D."/>
            <person name="Podicherti R."/>
            <person name="Tsui H.-C.T."/>
            <person name="Winkler M.E."/>
        </authorList>
    </citation>
    <scope>NUCLEOTIDE SEQUENCE</scope>
</reference>
<dbReference type="InterPro" id="IPR031167">
    <property type="entry name" value="G_OBG"/>
</dbReference>
<evidence type="ECO:0000256" key="1">
    <source>
        <dbReference type="ARBA" id="ARBA00007699"/>
    </source>
</evidence>
<dbReference type="NCBIfam" id="TIGR02729">
    <property type="entry name" value="Obg_CgtA"/>
    <property type="match status" value="1"/>
</dbReference>
<evidence type="ECO:0008006" key="8">
    <source>
        <dbReference type="Google" id="ProtNLM"/>
    </source>
</evidence>
<evidence type="ECO:0000256" key="2">
    <source>
        <dbReference type="ARBA" id="ARBA00022741"/>
    </source>
</evidence>
<dbReference type="InterPro" id="IPR036726">
    <property type="entry name" value="GTP1_OBG_dom_sf"/>
</dbReference>
<dbReference type="InterPro" id="IPR006169">
    <property type="entry name" value="GTP1_OBG_dom"/>
</dbReference>
<feature type="domain" description="Obg" evidence="6">
    <location>
        <begin position="1"/>
        <end position="158"/>
    </location>
</feature>
<dbReference type="AlphaFoldDB" id="A0A382A031"/>
<keyword evidence="3" id="KW-0342">GTP-binding</keyword>
<feature type="region of interest" description="Disordered" evidence="4">
    <location>
        <begin position="67"/>
        <end position="88"/>
    </location>
</feature>
<sequence>MFIDQVSISVKAGDGGDGCCSFRREKHIPLGGPDGGDGGKGGDVILKVDPNLTTLIDLRYKKLYRAENGKPGKGNQMTGRSGNNLTVSVPRGTLVKNEQTGELLVDLKEMDQHFVVVEGGHYGQGNTRFKSSTNRAPKKFGKGKPGDFRQLFLELKLLADVGIIGFPNAGKSTLISRISNARPKVAGYPFTTLVPNLGIVKLEEGESFVAADIPGLIEGAHKGKGLGHQFLRHIERTRLLIHLIDFSDVETENILDRYHKLQKELKVFSKDLSQKPQILVATKMDDPQSASNFINMGPLMNELNPFLFAISSVTGEGIEKLLWKIKECLAAEKLKEEEKEL</sequence>
<feature type="compositionally biased region" description="Polar residues" evidence="4">
    <location>
        <begin position="75"/>
        <end position="87"/>
    </location>
</feature>
<organism evidence="7">
    <name type="scientific">marine metagenome</name>
    <dbReference type="NCBI Taxonomy" id="408172"/>
    <lineage>
        <taxon>unclassified sequences</taxon>
        <taxon>metagenomes</taxon>
        <taxon>ecological metagenomes</taxon>
    </lineage>
</organism>
<comment type="similarity">
    <text evidence="1">Belongs to the TRAFAC class OBG-HflX-like GTPase superfamily. OBG GTPase family.</text>
</comment>
<protein>
    <recommendedName>
        <fullName evidence="8">OBG-type G domain-containing protein</fullName>
    </recommendedName>
</protein>
<dbReference type="SUPFAM" id="SSF82051">
    <property type="entry name" value="Obg GTP-binding protein N-terminal domain"/>
    <property type="match status" value="1"/>
</dbReference>
<gene>
    <name evidence="7" type="ORF">METZ01_LOCUS147568</name>
</gene>
<evidence type="ECO:0000256" key="3">
    <source>
        <dbReference type="ARBA" id="ARBA00023134"/>
    </source>
</evidence>
<evidence type="ECO:0000259" key="5">
    <source>
        <dbReference type="PROSITE" id="PS51710"/>
    </source>
</evidence>
<dbReference type="PANTHER" id="PTHR11702:SF31">
    <property type="entry name" value="MITOCHONDRIAL RIBOSOME-ASSOCIATED GTPASE 2"/>
    <property type="match status" value="1"/>
</dbReference>
<dbReference type="SUPFAM" id="SSF52540">
    <property type="entry name" value="P-loop containing nucleoside triphosphate hydrolases"/>
    <property type="match status" value="1"/>
</dbReference>
<proteinExistence type="inferred from homology"/>
<dbReference type="InterPro" id="IPR006073">
    <property type="entry name" value="GTP-bd"/>
</dbReference>
<dbReference type="Gene3D" id="3.40.50.300">
    <property type="entry name" value="P-loop containing nucleotide triphosphate hydrolases"/>
    <property type="match status" value="1"/>
</dbReference>
<dbReference type="PROSITE" id="PS51710">
    <property type="entry name" value="G_OBG"/>
    <property type="match status" value="1"/>
</dbReference>
<dbReference type="HAMAP" id="MF_01454">
    <property type="entry name" value="GTPase_Obg"/>
    <property type="match status" value="1"/>
</dbReference>
<dbReference type="CDD" id="cd01898">
    <property type="entry name" value="Obg"/>
    <property type="match status" value="1"/>
</dbReference>
<dbReference type="PANTHER" id="PTHR11702">
    <property type="entry name" value="DEVELOPMENTALLY REGULATED GTP-BINDING PROTEIN-RELATED"/>
    <property type="match status" value="1"/>
</dbReference>
<dbReference type="Gene3D" id="2.70.210.12">
    <property type="entry name" value="GTP1/OBG domain"/>
    <property type="match status" value="1"/>
</dbReference>
<dbReference type="PRINTS" id="PR00326">
    <property type="entry name" value="GTP1OBG"/>
</dbReference>
<evidence type="ECO:0000313" key="7">
    <source>
        <dbReference type="EMBL" id="SVA94714.1"/>
    </source>
</evidence>
<dbReference type="NCBIfam" id="NF008955">
    <property type="entry name" value="PRK12297.1"/>
    <property type="match status" value="1"/>
</dbReference>
<name>A0A382A031_9ZZZZ</name>
<dbReference type="PIRSF" id="PIRSF002401">
    <property type="entry name" value="GTP_bd_Obg/CgtA"/>
    <property type="match status" value="1"/>
</dbReference>
<dbReference type="EMBL" id="UINC01023309">
    <property type="protein sequence ID" value="SVA94714.1"/>
    <property type="molecule type" value="Genomic_DNA"/>
</dbReference>
<dbReference type="Pfam" id="PF01018">
    <property type="entry name" value="GTP1_OBG"/>
    <property type="match status" value="1"/>
</dbReference>
<feature type="domain" description="OBG-type G" evidence="5">
    <location>
        <begin position="159"/>
        <end position="330"/>
    </location>
</feature>
<dbReference type="InterPro" id="IPR045086">
    <property type="entry name" value="OBG_GTPase"/>
</dbReference>
<evidence type="ECO:0000259" key="6">
    <source>
        <dbReference type="PROSITE" id="PS51883"/>
    </source>
</evidence>
<dbReference type="PROSITE" id="PS00905">
    <property type="entry name" value="GTP1_OBG"/>
    <property type="match status" value="1"/>
</dbReference>
<dbReference type="GO" id="GO:0000287">
    <property type="term" value="F:magnesium ion binding"/>
    <property type="evidence" value="ECO:0007669"/>
    <property type="project" value="InterPro"/>
</dbReference>
<accession>A0A382A031</accession>
<evidence type="ECO:0000256" key="4">
    <source>
        <dbReference type="SAM" id="MobiDB-lite"/>
    </source>
</evidence>
<dbReference type="GO" id="GO:0003924">
    <property type="term" value="F:GTPase activity"/>
    <property type="evidence" value="ECO:0007669"/>
    <property type="project" value="InterPro"/>
</dbReference>